<dbReference type="Pfam" id="PF02465">
    <property type="entry name" value="FliD_N"/>
    <property type="match status" value="1"/>
</dbReference>
<gene>
    <name evidence="8" type="ORF">WQQ_31210</name>
</gene>
<feature type="domain" description="Flagellar hook-associated protein 2 N-terminal" evidence="6">
    <location>
        <begin position="14"/>
        <end position="110"/>
    </location>
</feature>
<dbReference type="PANTHER" id="PTHR30288">
    <property type="entry name" value="FLAGELLAR CAP/ASSEMBLY PROTEIN FLID"/>
    <property type="match status" value="1"/>
</dbReference>
<keyword evidence="3 5" id="KW-0175">Coiled coil</keyword>
<dbReference type="InterPro" id="IPR010810">
    <property type="entry name" value="Flagellin_hook_IN_motif"/>
</dbReference>
<name>I7ZCF8_9GAMM</name>
<proteinExistence type="inferred from homology"/>
<protein>
    <recommendedName>
        <fullName evidence="5">Flagellar hook-associated protein 2</fullName>
        <shortName evidence="5">HAP2</shortName>
    </recommendedName>
    <alternativeName>
        <fullName evidence="5">Flagellar cap protein</fullName>
    </alternativeName>
</protein>
<dbReference type="InterPro" id="IPR003481">
    <property type="entry name" value="FliD_N"/>
</dbReference>
<dbReference type="PANTHER" id="PTHR30288:SF0">
    <property type="entry name" value="FLAGELLAR HOOK-ASSOCIATED PROTEIN 2"/>
    <property type="match status" value="1"/>
</dbReference>
<evidence type="ECO:0000256" key="5">
    <source>
        <dbReference type="RuleBase" id="RU362066"/>
    </source>
</evidence>
<comment type="subunit">
    <text evidence="2 5">Homopentamer.</text>
</comment>
<evidence type="ECO:0000256" key="2">
    <source>
        <dbReference type="ARBA" id="ARBA00011255"/>
    </source>
</evidence>
<comment type="subcellular location">
    <subcellularLocation>
        <location evidence="5">Secreted</location>
    </subcellularLocation>
    <subcellularLocation>
        <location evidence="5">Bacterial flagellum</location>
    </subcellularLocation>
</comment>
<feature type="coiled-coil region" evidence="5">
    <location>
        <begin position="381"/>
        <end position="408"/>
    </location>
</feature>
<dbReference type="InterPro" id="IPR010809">
    <property type="entry name" value="FliD_C"/>
</dbReference>
<dbReference type="GO" id="GO:0009424">
    <property type="term" value="C:bacterial-type flagellum hook"/>
    <property type="evidence" value="ECO:0007669"/>
    <property type="project" value="UniProtKB-UniRule"/>
</dbReference>
<evidence type="ECO:0000259" key="7">
    <source>
        <dbReference type="Pfam" id="PF07195"/>
    </source>
</evidence>
<dbReference type="Proteomes" id="UP000003704">
    <property type="component" value="Unassembled WGS sequence"/>
</dbReference>
<dbReference type="GO" id="GO:0007155">
    <property type="term" value="P:cell adhesion"/>
    <property type="evidence" value="ECO:0007669"/>
    <property type="project" value="InterPro"/>
</dbReference>
<dbReference type="EMBL" id="AKGD01000002">
    <property type="protein sequence ID" value="EIT69539.1"/>
    <property type="molecule type" value="Genomic_DNA"/>
</dbReference>
<comment type="caution">
    <text evidence="8">The sequence shown here is derived from an EMBL/GenBank/DDBJ whole genome shotgun (WGS) entry which is preliminary data.</text>
</comment>
<keyword evidence="9" id="KW-1185">Reference proteome</keyword>
<dbReference type="Pfam" id="PF07196">
    <property type="entry name" value="Flagellin_IN"/>
    <property type="match status" value="1"/>
</dbReference>
<dbReference type="Pfam" id="PF07195">
    <property type="entry name" value="FliD_C"/>
    <property type="match status" value="1"/>
</dbReference>
<dbReference type="STRING" id="1172194.WQQ_31210"/>
<dbReference type="InterPro" id="IPR040026">
    <property type="entry name" value="FliD"/>
</dbReference>
<dbReference type="AlphaFoldDB" id="I7ZCF8"/>
<evidence type="ECO:0000313" key="9">
    <source>
        <dbReference type="Proteomes" id="UP000003704"/>
    </source>
</evidence>
<evidence type="ECO:0000256" key="3">
    <source>
        <dbReference type="ARBA" id="ARBA00023054"/>
    </source>
</evidence>
<evidence type="ECO:0000256" key="4">
    <source>
        <dbReference type="ARBA" id="ARBA00023143"/>
    </source>
</evidence>
<comment type="similarity">
    <text evidence="1 5">Belongs to the FliD family.</text>
</comment>
<dbReference type="GO" id="GO:0005576">
    <property type="term" value="C:extracellular region"/>
    <property type="evidence" value="ECO:0007669"/>
    <property type="project" value="UniProtKB-SubCell"/>
</dbReference>
<dbReference type="Gene3D" id="3.30.70.2120">
    <property type="match status" value="1"/>
</dbReference>
<dbReference type="RefSeq" id="WP_007186060.1">
    <property type="nucleotide sequence ID" value="NZ_AKGD01000002.1"/>
</dbReference>
<dbReference type="OrthoDB" id="5980200at2"/>
<comment type="function">
    <text evidence="5">Required for morphogenesis and for the elongation of the flagellar filament by facilitating polymerization of the flagellin monomers at the tip of growing filament. Forms a capping structure, which prevents flagellin subunits (transported through the central channel of the flagellum) from leaking out without polymerization at the distal end.</text>
</comment>
<dbReference type="GO" id="GO:0071973">
    <property type="term" value="P:bacterial-type flagellum-dependent cell motility"/>
    <property type="evidence" value="ECO:0007669"/>
    <property type="project" value="TreeGrafter"/>
</dbReference>
<accession>I7ZCF8</accession>
<feature type="domain" description="Flagellar hook-associated protein 2 C-terminal" evidence="7">
    <location>
        <begin position="205"/>
        <end position="425"/>
    </location>
</feature>
<evidence type="ECO:0000313" key="8">
    <source>
        <dbReference type="EMBL" id="EIT69539.1"/>
    </source>
</evidence>
<evidence type="ECO:0000259" key="6">
    <source>
        <dbReference type="Pfam" id="PF02465"/>
    </source>
</evidence>
<dbReference type="GO" id="GO:0009421">
    <property type="term" value="C:bacterial-type flagellum filament cap"/>
    <property type="evidence" value="ECO:0007669"/>
    <property type="project" value="InterPro"/>
</dbReference>
<reference evidence="8 9" key="1">
    <citation type="journal article" date="2012" name="J. Bacteriol.">
        <title>Genome Sequence of n-Alkane-Degrading Hydrocarboniphaga effusa Strain AP103T (ATCC BAA-332T).</title>
        <authorList>
            <person name="Chang H.K."/>
            <person name="Zylstra G.J."/>
            <person name="Chae J.C."/>
        </authorList>
    </citation>
    <scope>NUCLEOTIDE SEQUENCE [LARGE SCALE GENOMIC DNA]</scope>
    <source>
        <strain evidence="8 9">AP103</strain>
    </source>
</reference>
<organism evidence="8 9">
    <name type="scientific">Hydrocarboniphaga effusa AP103</name>
    <dbReference type="NCBI Taxonomy" id="1172194"/>
    <lineage>
        <taxon>Bacteria</taxon>
        <taxon>Pseudomonadati</taxon>
        <taxon>Pseudomonadota</taxon>
        <taxon>Gammaproteobacteria</taxon>
        <taxon>Nevskiales</taxon>
        <taxon>Nevskiaceae</taxon>
        <taxon>Hydrocarboniphaga</taxon>
    </lineage>
</organism>
<keyword evidence="4 5" id="KW-0975">Bacterial flagellum</keyword>
<evidence type="ECO:0000256" key="1">
    <source>
        <dbReference type="ARBA" id="ARBA00009764"/>
    </source>
</evidence>
<sequence length="442" mass="45542">MASTSAVTSSGLGSGLDVDGIVTKLVAADRSAADKRLDTRATKAQVQISALGSMRSSMSSLQTVLASLNVSGLGKRTATVSDSSLFTATAGTTAQAGQTQIEVLSLAKAHKIGSAAFASSSTAVGAGTFTIGVGSQSFSVDLSATTTVAGLRDAINTATDNKGVTATLVQEDTGVRLVLTASSTGTASTLSVTSSATSFSDLQLASDAQIKVDGYTRTSSYNTITGVVDGVSINLLKAQVGTTATLTVAADTDAAKAGLKSFVDAYNSLLSTYKSLSAYDASSKSGGVLMGDASTRAAMTNLRSAMTGTVESGTYKMLSQIGISAKLDGSLSIDSTKLAEALATDGSSVQKLFASSGGLIEQLNATLKAYTADDGQIDVRLDVLNDQLDKIADERTALDTRMDKQEERYRKQFSSLDAIVSKYNNVASYLDQMDNERYKLKS</sequence>
<keyword evidence="5" id="KW-0964">Secreted</keyword>